<feature type="signal peptide" evidence="3">
    <location>
        <begin position="1"/>
        <end position="26"/>
    </location>
</feature>
<name>A0ABU0H8B0_9HYPH</name>
<proteinExistence type="inferred from homology"/>
<evidence type="ECO:0000313" key="5">
    <source>
        <dbReference type="Proteomes" id="UP001241603"/>
    </source>
</evidence>
<dbReference type="SUPFAM" id="SSF53850">
    <property type="entry name" value="Periplasmic binding protein-like II"/>
    <property type="match status" value="1"/>
</dbReference>
<sequence>MLKPFRLIQGSAIAALIIGACIPAFADGEVNVYTTREPGLIQPLLETFSKETGIKANVIYIKEGLAQRVETEGANSPADLLSVVDYGNLVELVDRGLTQPVQSAVLDEGIPANLRDPKGEWFGLSMRARVIYASKDRITDEKLTYEDLADPRFKGKVCIRSGQHPYNTSLVAAMIAKDGEEATKAWLTGVRDNLARKAGGGDRDVARDILAGICDIGVGNSYYVGLMRSGKGGPDQVKWGEAIRVILPTFKDGAGTHVNISGAAVAKNAPNRENAVKLLEFLASPEAQEIYAKANFEYPVRPGVAADPIIAALGTLTVDPTPLAEIAKERVRASELAEAVAFDG</sequence>
<dbReference type="Proteomes" id="UP001241603">
    <property type="component" value="Unassembled WGS sequence"/>
</dbReference>
<dbReference type="InterPro" id="IPR026045">
    <property type="entry name" value="Ferric-bd"/>
</dbReference>
<reference evidence="4 5" key="1">
    <citation type="submission" date="2023-07" db="EMBL/GenBank/DDBJ databases">
        <title>Genomic Encyclopedia of Type Strains, Phase IV (KMG-IV): sequencing the most valuable type-strain genomes for metagenomic binning, comparative biology and taxonomic classification.</title>
        <authorList>
            <person name="Goeker M."/>
        </authorList>
    </citation>
    <scope>NUCLEOTIDE SEQUENCE [LARGE SCALE GENOMIC DNA]</scope>
    <source>
        <strain evidence="4 5">B6-8</strain>
    </source>
</reference>
<evidence type="ECO:0000256" key="1">
    <source>
        <dbReference type="ARBA" id="ARBA00008520"/>
    </source>
</evidence>
<evidence type="ECO:0000256" key="3">
    <source>
        <dbReference type="SAM" id="SignalP"/>
    </source>
</evidence>
<feature type="chain" id="PRO_5046982194" evidence="3">
    <location>
        <begin position="27"/>
        <end position="344"/>
    </location>
</feature>
<comment type="similarity">
    <text evidence="1">Belongs to the bacterial solute-binding protein 1 family.</text>
</comment>
<gene>
    <name evidence="4" type="ORF">QO014_002941</name>
</gene>
<evidence type="ECO:0000313" key="4">
    <source>
        <dbReference type="EMBL" id="MDQ0438546.1"/>
    </source>
</evidence>
<dbReference type="PIRSF" id="PIRSF002825">
    <property type="entry name" value="CfbpA"/>
    <property type="match status" value="1"/>
</dbReference>
<keyword evidence="5" id="KW-1185">Reference proteome</keyword>
<keyword evidence="2 3" id="KW-0732">Signal</keyword>
<dbReference type="EMBL" id="JAUSVO010000004">
    <property type="protein sequence ID" value="MDQ0438546.1"/>
    <property type="molecule type" value="Genomic_DNA"/>
</dbReference>
<evidence type="ECO:0000256" key="2">
    <source>
        <dbReference type="ARBA" id="ARBA00022729"/>
    </source>
</evidence>
<dbReference type="Pfam" id="PF13343">
    <property type="entry name" value="SBP_bac_6"/>
    <property type="match status" value="1"/>
</dbReference>
<dbReference type="PANTHER" id="PTHR30006:SF15">
    <property type="entry name" value="IRON-UTILIZATION PERIPLASMIC PROTEIN"/>
    <property type="match status" value="1"/>
</dbReference>
<dbReference type="PROSITE" id="PS51257">
    <property type="entry name" value="PROKAR_LIPOPROTEIN"/>
    <property type="match status" value="1"/>
</dbReference>
<dbReference type="CDD" id="cd13542">
    <property type="entry name" value="PBP2_FutA1_ilke"/>
    <property type="match status" value="1"/>
</dbReference>
<comment type="caution">
    <text evidence="4">The sequence shown here is derived from an EMBL/GenBank/DDBJ whole genome shotgun (WGS) entry which is preliminary data.</text>
</comment>
<dbReference type="Gene3D" id="3.40.190.10">
    <property type="entry name" value="Periplasmic binding protein-like II"/>
    <property type="match status" value="2"/>
</dbReference>
<protein>
    <submittedName>
        <fullName evidence="4">Iron(III) transport system substrate-binding protein</fullName>
    </submittedName>
</protein>
<accession>A0ABU0H8B0</accession>
<organism evidence="4 5">
    <name type="scientific">Kaistia dalseonensis</name>
    <dbReference type="NCBI Taxonomy" id="410840"/>
    <lineage>
        <taxon>Bacteria</taxon>
        <taxon>Pseudomonadati</taxon>
        <taxon>Pseudomonadota</taxon>
        <taxon>Alphaproteobacteria</taxon>
        <taxon>Hyphomicrobiales</taxon>
        <taxon>Kaistiaceae</taxon>
        <taxon>Kaistia</taxon>
    </lineage>
</organism>
<dbReference type="PANTHER" id="PTHR30006">
    <property type="entry name" value="THIAMINE-BINDING PERIPLASMIC PROTEIN-RELATED"/>
    <property type="match status" value="1"/>
</dbReference>
<dbReference type="RefSeq" id="WP_266349455.1">
    <property type="nucleotide sequence ID" value="NZ_JAPKNG010000004.1"/>
</dbReference>